<comment type="subunit">
    <text evidence="6">Component of the CCR4-NOT complex, at least composed of CRR4 and CAF1 proteins.</text>
</comment>
<dbReference type="InterPro" id="IPR012337">
    <property type="entry name" value="RNaseH-like_sf"/>
</dbReference>
<dbReference type="Pfam" id="PF04857">
    <property type="entry name" value="CAF1"/>
    <property type="match status" value="2"/>
</dbReference>
<dbReference type="AlphaFoldDB" id="A0AAV8S367"/>
<comment type="subcellular location">
    <subcellularLocation>
        <location evidence="4">Cytoplasm</location>
    </subcellularLocation>
    <subcellularLocation>
        <location evidence="3">Nucleus</location>
    </subcellularLocation>
</comment>
<dbReference type="Proteomes" id="UP001222027">
    <property type="component" value="Unassembled WGS sequence"/>
</dbReference>
<comment type="caution">
    <text evidence="18">The sequence shown here is derived from an EMBL/GenBank/DDBJ whole genome shotgun (WGS) entry which is preliminary data.</text>
</comment>
<keyword evidence="11" id="KW-0378">Hydrolase</keyword>
<dbReference type="InterPro" id="IPR006941">
    <property type="entry name" value="RNase_CAF1"/>
</dbReference>
<comment type="function">
    <text evidence="17">Ubiquitous transcription factor required for a diverse set of processes. It is a component of the CCR4 complex involved in the control of gene expression.</text>
</comment>
<evidence type="ECO:0000256" key="6">
    <source>
        <dbReference type="ARBA" id="ARBA00011757"/>
    </source>
</evidence>
<evidence type="ECO:0000313" key="18">
    <source>
        <dbReference type="EMBL" id="KAJ8513841.1"/>
    </source>
</evidence>
<sequence>MAVTVLTNNIAAQLQLLADHRRSFRYVAVDTEFPGFIRSTPPYASEEDLYADVKYNVDSMKLIQLGIALFDENGNTPWQGCCWQFNFSDFDPSVHPSSPKSLELLRRSGHDLERNRREGIDCDKWSNILRNKLFDRRYGSVYVTFHGLYDVAYVIKLVTGGAPLPATLREFTAAARRVFGTFYDIKYIAKYCDGFRGRELGLARLAQELGVDRDGTAHQAAYDSLTIGRVFDKMKRRFNFEGNDRFISVLYGLENSYMESKKKYQRSLMAYHPYYVVWFQAHSGIPPPPMSVFLPQVGPPPPPMSVFRPQVGPPSYQAHGVPTSPRPPSYHGHISGLRFLDGVRES</sequence>
<evidence type="ECO:0000256" key="7">
    <source>
        <dbReference type="ARBA" id="ARBA00012161"/>
    </source>
</evidence>
<evidence type="ECO:0000256" key="5">
    <source>
        <dbReference type="ARBA" id="ARBA00008372"/>
    </source>
</evidence>
<proteinExistence type="inferred from homology"/>
<keyword evidence="15" id="KW-0804">Transcription</keyword>
<keyword evidence="12" id="KW-0269">Exonuclease</keyword>
<name>A0AAV8S367_ENSVE</name>
<evidence type="ECO:0000313" key="19">
    <source>
        <dbReference type="Proteomes" id="UP001222027"/>
    </source>
</evidence>
<dbReference type="GO" id="GO:0005737">
    <property type="term" value="C:cytoplasm"/>
    <property type="evidence" value="ECO:0007669"/>
    <property type="project" value="UniProtKB-SubCell"/>
</dbReference>
<dbReference type="GO" id="GO:0004535">
    <property type="term" value="F:poly(A)-specific ribonuclease activity"/>
    <property type="evidence" value="ECO:0007669"/>
    <property type="project" value="UniProtKB-EC"/>
</dbReference>
<evidence type="ECO:0000256" key="17">
    <source>
        <dbReference type="ARBA" id="ARBA00025148"/>
    </source>
</evidence>
<comment type="cofactor">
    <cofactor evidence="2">
        <name>a divalent metal cation</name>
        <dbReference type="ChEBI" id="CHEBI:60240"/>
    </cofactor>
</comment>
<reference evidence="18 19" key="1">
    <citation type="submission" date="2022-12" db="EMBL/GenBank/DDBJ databases">
        <title>Chromosome-scale assembly of the Ensete ventricosum genome.</title>
        <authorList>
            <person name="Dussert Y."/>
            <person name="Stocks J."/>
            <person name="Wendawek A."/>
            <person name="Woldeyes F."/>
            <person name="Nichols R.A."/>
            <person name="Borrell J.S."/>
        </authorList>
    </citation>
    <scope>NUCLEOTIDE SEQUENCE [LARGE SCALE GENOMIC DNA]</scope>
    <source>
        <strain evidence="19">cv. Maze</strain>
        <tissue evidence="18">Seeds</tissue>
    </source>
</reference>
<dbReference type="EC" id="3.1.13.4" evidence="7"/>
<keyword evidence="9" id="KW-0540">Nuclease</keyword>
<keyword evidence="13" id="KW-0694">RNA-binding</keyword>
<accession>A0AAV8S367</accession>
<dbReference type="GO" id="GO:0005634">
    <property type="term" value="C:nucleus"/>
    <property type="evidence" value="ECO:0007669"/>
    <property type="project" value="UniProtKB-SubCell"/>
</dbReference>
<dbReference type="GO" id="GO:0030014">
    <property type="term" value="C:CCR4-NOT complex"/>
    <property type="evidence" value="ECO:0007669"/>
    <property type="project" value="InterPro"/>
</dbReference>
<comment type="catalytic activity">
    <reaction evidence="1">
        <text>Exonucleolytic cleavage of poly(A) to 5'-AMP.</text>
        <dbReference type="EC" id="3.1.13.4"/>
    </reaction>
</comment>
<keyword evidence="8" id="KW-0963">Cytoplasm</keyword>
<evidence type="ECO:0000256" key="11">
    <source>
        <dbReference type="ARBA" id="ARBA00022801"/>
    </source>
</evidence>
<dbReference type="Gene3D" id="3.30.420.10">
    <property type="entry name" value="Ribonuclease H-like superfamily/Ribonuclease H"/>
    <property type="match status" value="1"/>
</dbReference>
<dbReference type="GO" id="GO:0003723">
    <property type="term" value="F:RNA binding"/>
    <property type="evidence" value="ECO:0007669"/>
    <property type="project" value="UniProtKB-KW"/>
</dbReference>
<evidence type="ECO:0000256" key="9">
    <source>
        <dbReference type="ARBA" id="ARBA00022722"/>
    </source>
</evidence>
<keyword evidence="10" id="KW-0479">Metal-binding</keyword>
<dbReference type="EMBL" id="JAQQAF010000001">
    <property type="protein sequence ID" value="KAJ8513841.1"/>
    <property type="molecule type" value="Genomic_DNA"/>
</dbReference>
<keyword evidence="14" id="KW-0805">Transcription regulation</keyword>
<evidence type="ECO:0000256" key="13">
    <source>
        <dbReference type="ARBA" id="ARBA00022884"/>
    </source>
</evidence>
<keyword evidence="19" id="KW-1185">Reference proteome</keyword>
<dbReference type="InterPro" id="IPR036397">
    <property type="entry name" value="RNaseH_sf"/>
</dbReference>
<dbReference type="InterPro" id="IPR039637">
    <property type="entry name" value="CNOT7/CNOT8/Pop2"/>
</dbReference>
<evidence type="ECO:0000256" key="14">
    <source>
        <dbReference type="ARBA" id="ARBA00023015"/>
    </source>
</evidence>
<evidence type="ECO:0000256" key="15">
    <source>
        <dbReference type="ARBA" id="ARBA00023163"/>
    </source>
</evidence>
<evidence type="ECO:0000256" key="4">
    <source>
        <dbReference type="ARBA" id="ARBA00004496"/>
    </source>
</evidence>
<evidence type="ECO:0000256" key="10">
    <source>
        <dbReference type="ARBA" id="ARBA00022723"/>
    </source>
</evidence>
<evidence type="ECO:0000256" key="16">
    <source>
        <dbReference type="ARBA" id="ARBA00023242"/>
    </source>
</evidence>
<keyword evidence="16" id="KW-0539">Nucleus</keyword>
<gene>
    <name evidence="18" type="ORF">OPV22_004275</name>
</gene>
<organism evidence="18 19">
    <name type="scientific">Ensete ventricosum</name>
    <name type="common">Abyssinian banana</name>
    <name type="synonym">Musa ensete</name>
    <dbReference type="NCBI Taxonomy" id="4639"/>
    <lineage>
        <taxon>Eukaryota</taxon>
        <taxon>Viridiplantae</taxon>
        <taxon>Streptophyta</taxon>
        <taxon>Embryophyta</taxon>
        <taxon>Tracheophyta</taxon>
        <taxon>Spermatophyta</taxon>
        <taxon>Magnoliopsida</taxon>
        <taxon>Liliopsida</taxon>
        <taxon>Zingiberales</taxon>
        <taxon>Musaceae</taxon>
        <taxon>Ensete</taxon>
    </lineage>
</organism>
<evidence type="ECO:0000256" key="1">
    <source>
        <dbReference type="ARBA" id="ARBA00001663"/>
    </source>
</evidence>
<dbReference type="SUPFAM" id="SSF53098">
    <property type="entry name" value="Ribonuclease H-like"/>
    <property type="match status" value="1"/>
</dbReference>
<evidence type="ECO:0000256" key="2">
    <source>
        <dbReference type="ARBA" id="ARBA00001968"/>
    </source>
</evidence>
<evidence type="ECO:0000256" key="3">
    <source>
        <dbReference type="ARBA" id="ARBA00004123"/>
    </source>
</evidence>
<protein>
    <recommendedName>
        <fullName evidence="7">poly(A)-specific ribonuclease</fullName>
        <ecNumber evidence="7">3.1.13.4</ecNumber>
    </recommendedName>
</protein>
<dbReference type="PANTHER" id="PTHR10797">
    <property type="entry name" value="CCR4-NOT TRANSCRIPTION COMPLEX SUBUNIT"/>
    <property type="match status" value="1"/>
</dbReference>
<comment type="similarity">
    <text evidence="5">Belongs to the CAF1 family.</text>
</comment>
<dbReference type="GO" id="GO:0046872">
    <property type="term" value="F:metal ion binding"/>
    <property type="evidence" value="ECO:0007669"/>
    <property type="project" value="UniProtKB-KW"/>
</dbReference>
<evidence type="ECO:0000256" key="8">
    <source>
        <dbReference type="ARBA" id="ARBA00022490"/>
    </source>
</evidence>
<evidence type="ECO:0000256" key="12">
    <source>
        <dbReference type="ARBA" id="ARBA00022839"/>
    </source>
</evidence>